<dbReference type="EMBL" id="KE652220">
    <property type="protein sequence ID" value="EQL03293.1"/>
    <property type="molecule type" value="Genomic_DNA"/>
</dbReference>
<sequence length="171" mass="17769">MKLSAFLAGAFAALALAVPAPAPVPVPNSSSPGALEGRRSFDARPFNNLVFNQRDLNYLLKINSLNLEAFQGLAINNGFNVGAFQNLFTANVFDINALLQFQQLQTLLAVADVGAFGGVDLSRAALNVVQLGALGNIGGVGLNSFIDAGQVGLIQSVASQVTFEVVAPVIL</sequence>
<dbReference type="Proteomes" id="UP000019374">
    <property type="component" value="Unassembled WGS sequence"/>
</dbReference>
<proteinExistence type="predicted"/>
<organism evidence="2 3">
    <name type="scientific">Ophiocordyceps sinensis (strain Co18 / CGMCC 3.14243)</name>
    <name type="common">Yarsagumba caterpillar fungus</name>
    <name type="synonym">Hirsutella sinensis</name>
    <dbReference type="NCBI Taxonomy" id="911162"/>
    <lineage>
        <taxon>Eukaryota</taxon>
        <taxon>Fungi</taxon>
        <taxon>Dikarya</taxon>
        <taxon>Ascomycota</taxon>
        <taxon>Pezizomycotina</taxon>
        <taxon>Sordariomycetes</taxon>
        <taxon>Hypocreomycetidae</taxon>
        <taxon>Hypocreales</taxon>
        <taxon>Ophiocordycipitaceae</taxon>
        <taxon>Ophiocordyceps</taxon>
    </lineage>
</organism>
<dbReference type="eggNOG" id="ENOG502RAGC">
    <property type="taxonomic scope" value="Eukaryota"/>
</dbReference>
<protein>
    <submittedName>
        <fullName evidence="2">Uncharacterized protein</fullName>
    </submittedName>
</protein>
<evidence type="ECO:0000313" key="2">
    <source>
        <dbReference type="EMBL" id="EQL03293.1"/>
    </source>
</evidence>
<evidence type="ECO:0000256" key="1">
    <source>
        <dbReference type="SAM" id="SignalP"/>
    </source>
</evidence>
<accession>T5AN87</accession>
<feature type="signal peptide" evidence="1">
    <location>
        <begin position="1"/>
        <end position="17"/>
    </location>
</feature>
<gene>
    <name evidence="2" type="ORF">OCS_00995</name>
</gene>
<dbReference type="OrthoDB" id="4941431at2759"/>
<feature type="chain" id="PRO_5004606120" evidence="1">
    <location>
        <begin position="18"/>
        <end position="171"/>
    </location>
</feature>
<reference evidence="2 3" key="1">
    <citation type="journal article" date="2013" name="Chin. Sci. Bull.">
        <title>Genome survey uncovers the secrets of sex and lifestyle in caterpillar fungus.</title>
        <authorList>
            <person name="Hu X."/>
            <person name="Zhang Y."/>
            <person name="Xiao G."/>
            <person name="Zheng P."/>
            <person name="Xia Y."/>
            <person name="Zhang X."/>
            <person name="St Leger R.J."/>
            <person name="Liu X."/>
            <person name="Wang C."/>
        </authorList>
    </citation>
    <scope>NUCLEOTIDE SEQUENCE [LARGE SCALE GENOMIC DNA]</scope>
    <source>
        <strain evidence="3">Co18 / CGMCC 3.14243</strain>
        <tissue evidence="2">Fruit-body</tissue>
    </source>
</reference>
<keyword evidence="1" id="KW-0732">Signal</keyword>
<name>T5AN87_OPHSC</name>
<evidence type="ECO:0000313" key="3">
    <source>
        <dbReference type="Proteomes" id="UP000019374"/>
    </source>
</evidence>
<dbReference type="HOGENOM" id="CLU_105938_1_0_1"/>
<dbReference type="AlphaFoldDB" id="T5AN87"/>